<dbReference type="STRING" id="62928.azo2915"/>
<dbReference type="GO" id="GO:0043683">
    <property type="term" value="P:type IV pilus assembly"/>
    <property type="evidence" value="ECO:0007669"/>
    <property type="project" value="InterPro"/>
</dbReference>
<feature type="transmembrane region" description="Helical" evidence="1">
    <location>
        <begin position="12"/>
        <end position="36"/>
    </location>
</feature>
<dbReference type="HOGENOM" id="CLU_052493_1_1_4"/>
<dbReference type="eggNOG" id="COG4966">
    <property type="taxonomic scope" value="Bacteria"/>
</dbReference>
<dbReference type="KEGG" id="aoa:dqs_3055"/>
<proteinExistence type="predicted"/>
<accession>A1K9M6</accession>
<sequence>MTNKRVNSQAGLTLIELMIAMALGLLLLLAVTTIFLSQRQAYRVNEGLAHMQDSTRVAFELMAREIREAGGNACGTRLVANVLNDADGSVWHDWERGGVEGFDGETVLPGLTTGTGTEERVSGTDALILRSASLHEGVIITDHHTTSAQFKVNTTAHGFIPGDIVMVCDYRQAAILQITNANASSRTIVHNTGAGTPGNCSKGLGFPTDCGSVIGNEYSFEGNGFMNRLTVTAWYVGNNARGGRSLYRIVNGGAPQEIAEGVADLQLSYLTRTGSVPADDYVDADAIDGWENDASAQVIGVRVVLQVESRERVGVDAERLNRPLVHAVSLRHREIVQ</sequence>
<dbReference type="PROSITE" id="PS00409">
    <property type="entry name" value="PROKAR_NTER_METHYL"/>
    <property type="match status" value="1"/>
</dbReference>
<protein>
    <submittedName>
        <fullName evidence="2">Conserved hypothetical secreted protein</fullName>
    </submittedName>
</protein>
<keyword evidence="1" id="KW-0472">Membrane</keyword>
<dbReference type="InterPro" id="IPR012902">
    <property type="entry name" value="N_methyl_site"/>
</dbReference>
<keyword evidence="1" id="KW-0812">Transmembrane</keyword>
<keyword evidence="1" id="KW-1133">Transmembrane helix</keyword>
<evidence type="ECO:0000313" key="2">
    <source>
        <dbReference type="EMBL" id="CAL95531.1"/>
    </source>
</evidence>
<evidence type="ECO:0000256" key="1">
    <source>
        <dbReference type="SAM" id="Phobius"/>
    </source>
</evidence>
<dbReference type="NCBIfam" id="TIGR02532">
    <property type="entry name" value="IV_pilin_GFxxxE"/>
    <property type="match status" value="1"/>
</dbReference>
<dbReference type="SUPFAM" id="SSF54523">
    <property type="entry name" value="Pili subunits"/>
    <property type="match status" value="1"/>
</dbReference>
<dbReference type="EMBL" id="AM406670">
    <property type="protein sequence ID" value="CAL95531.1"/>
    <property type="molecule type" value="Genomic_DNA"/>
</dbReference>
<reference evidence="2 3" key="1">
    <citation type="journal article" date="2006" name="Nat. Biotechnol.">
        <title>Complete genome of the mutualistic, N2-fixing grass endophyte Azoarcus sp. strain BH72.</title>
        <authorList>
            <person name="Krause A."/>
            <person name="Ramakumar A."/>
            <person name="Bartels D."/>
            <person name="Battistoni F."/>
            <person name="Bekel T."/>
            <person name="Boch J."/>
            <person name="Boehm M."/>
            <person name="Friedrich F."/>
            <person name="Hurek T."/>
            <person name="Krause L."/>
            <person name="Linke B."/>
            <person name="McHardy A.C."/>
            <person name="Sarkar A."/>
            <person name="Schneiker S."/>
            <person name="Syed A.A."/>
            <person name="Thauer R."/>
            <person name="Vorhoelter F.-J."/>
            <person name="Weidner S."/>
            <person name="Puehler A."/>
            <person name="Reinhold-Hurek B."/>
            <person name="Kaiser O."/>
            <person name="Goesmann A."/>
        </authorList>
    </citation>
    <scope>NUCLEOTIDE SEQUENCE [LARGE SCALE GENOMIC DNA]</scope>
    <source>
        <strain evidence="2 3">BH72</strain>
    </source>
</reference>
<organism evidence="2 3">
    <name type="scientific">Azoarcus sp. (strain BH72)</name>
    <dbReference type="NCBI Taxonomy" id="418699"/>
    <lineage>
        <taxon>Bacteria</taxon>
        <taxon>Pseudomonadati</taxon>
        <taxon>Pseudomonadota</taxon>
        <taxon>Betaproteobacteria</taxon>
        <taxon>Rhodocyclales</taxon>
        <taxon>Zoogloeaceae</taxon>
        <taxon>Azoarcus</taxon>
    </lineage>
</organism>
<evidence type="ECO:0000313" key="3">
    <source>
        <dbReference type="Proteomes" id="UP000002588"/>
    </source>
</evidence>
<dbReference type="AlphaFoldDB" id="A1K9M6"/>
<gene>
    <name evidence="2" type="ordered locus">azo2915</name>
</gene>
<dbReference type="InterPro" id="IPR045584">
    <property type="entry name" value="Pilin-like"/>
</dbReference>
<dbReference type="Proteomes" id="UP000002588">
    <property type="component" value="Chromosome"/>
</dbReference>
<dbReference type="Pfam" id="PF16074">
    <property type="entry name" value="PilW"/>
    <property type="match status" value="1"/>
</dbReference>
<dbReference type="OrthoDB" id="5496259at2"/>
<dbReference type="KEGG" id="azo:azo2915"/>
<keyword evidence="3" id="KW-1185">Reference proteome</keyword>
<name>A1K9M6_AZOSB</name>
<dbReference type="RefSeq" id="WP_011766641.1">
    <property type="nucleotide sequence ID" value="NC_008702.1"/>
</dbReference>
<dbReference type="InterPro" id="IPR032092">
    <property type="entry name" value="PilW"/>
</dbReference>
<dbReference type="Pfam" id="PF07963">
    <property type="entry name" value="N_methyl"/>
    <property type="match status" value="1"/>
</dbReference>